<dbReference type="PANTHER" id="PTHR24147">
    <property type="entry name" value="ANKYRIN REPEAT DOMAIN 36-RELATED"/>
    <property type="match status" value="1"/>
</dbReference>
<organism evidence="2 3">
    <name type="scientific">Sarcophilus harrisii</name>
    <name type="common">Tasmanian devil</name>
    <name type="synonym">Sarcophilus laniarius</name>
    <dbReference type="NCBI Taxonomy" id="9305"/>
    <lineage>
        <taxon>Eukaryota</taxon>
        <taxon>Metazoa</taxon>
        <taxon>Chordata</taxon>
        <taxon>Craniata</taxon>
        <taxon>Vertebrata</taxon>
        <taxon>Euteleostomi</taxon>
        <taxon>Mammalia</taxon>
        <taxon>Metatheria</taxon>
        <taxon>Dasyuromorphia</taxon>
        <taxon>Dasyuridae</taxon>
        <taxon>Sarcophilus</taxon>
    </lineage>
</organism>
<dbReference type="SUPFAM" id="SSF48403">
    <property type="entry name" value="Ankyrin repeat"/>
    <property type="match status" value="1"/>
</dbReference>
<dbReference type="InterPro" id="IPR050657">
    <property type="entry name" value="Ankyrin_repeat_domain"/>
</dbReference>
<dbReference type="PROSITE" id="PS50088">
    <property type="entry name" value="ANK_REPEAT"/>
    <property type="match status" value="3"/>
</dbReference>
<feature type="repeat" description="ANK" evidence="1">
    <location>
        <begin position="111"/>
        <end position="143"/>
    </location>
</feature>
<dbReference type="Proteomes" id="UP000007648">
    <property type="component" value="Unassembled WGS sequence"/>
</dbReference>
<evidence type="ECO:0000256" key="1">
    <source>
        <dbReference type="PROSITE-ProRule" id="PRU00023"/>
    </source>
</evidence>
<evidence type="ECO:0008006" key="4">
    <source>
        <dbReference type="Google" id="ProtNLM"/>
    </source>
</evidence>
<keyword evidence="3" id="KW-1185">Reference proteome</keyword>
<dbReference type="InterPro" id="IPR036770">
    <property type="entry name" value="Ankyrin_rpt-contain_sf"/>
</dbReference>
<evidence type="ECO:0000313" key="2">
    <source>
        <dbReference type="Ensembl" id="ENSSHAP00000041806.1"/>
    </source>
</evidence>
<evidence type="ECO:0000313" key="3">
    <source>
        <dbReference type="Proteomes" id="UP000007648"/>
    </source>
</evidence>
<proteinExistence type="predicted"/>
<sequence>GSFQMKFFNFIKKEQFPPGPSIKVPNFFGFQRCLYIPGYMIRYRDLRKIHRAALSGKVAKVQHLLLLGKNRVNDLDKKKRTCLHLACVTGHSELVTLLVERKCELDLLDKDSRTPLMKAVQCQQEECATILLEHGADPNIGDSNNSALHYVAYFDNIDIAAKLLHYKADIEAKNKVEINNLI</sequence>
<dbReference type="AlphaFoldDB" id="A0A7N4PQ89"/>
<dbReference type="Ensembl" id="ENSSHAT00000036766.1">
    <property type="protein sequence ID" value="ENSSHAP00000041806.1"/>
    <property type="gene ID" value="ENSSHAG00000028268.1"/>
</dbReference>
<keyword evidence="1" id="KW-0040">ANK repeat</keyword>
<dbReference type="PANTHER" id="PTHR24147:SF64">
    <property type="entry name" value="ANKYRIN REPEAT DOMAIN-CONTAINING PROTEIN 19-RELATED"/>
    <property type="match status" value="1"/>
</dbReference>
<dbReference type="InterPro" id="IPR002110">
    <property type="entry name" value="Ankyrin_rpt"/>
</dbReference>
<dbReference type="Gene3D" id="1.25.40.20">
    <property type="entry name" value="Ankyrin repeat-containing domain"/>
    <property type="match status" value="1"/>
</dbReference>
<dbReference type="SMART" id="SM00248">
    <property type="entry name" value="ANK"/>
    <property type="match status" value="3"/>
</dbReference>
<dbReference type="PROSITE" id="PS50297">
    <property type="entry name" value="ANK_REP_REGION"/>
    <property type="match status" value="2"/>
</dbReference>
<dbReference type="Pfam" id="PF12796">
    <property type="entry name" value="Ank_2"/>
    <property type="match status" value="1"/>
</dbReference>
<protein>
    <recommendedName>
        <fullName evidence="4">Ankyrin repeat domain 26</fullName>
    </recommendedName>
</protein>
<feature type="repeat" description="ANK" evidence="1">
    <location>
        <begin position="143"/>
        <end position="175"/>
    </location>
</feature>
<name>A0A7N4PQ89_SARHA</name>
<dbReference type="GeneTree" id="ENSGT00940000153661"/>
<accession>A0A7N4PQ89</accession>
<reference evidence="2 3" key="1">
    <citation type="journal article" date="2011" name="Proc. Natl. Acad. Sci. U.S.A.">
        <title>Genetic diversity and population structure of the endangered marsupial Sarcophilus harrisii (Tasmanian devil).</title>
        <authorList>
            <person name="Miller W."/>
            <person name="Hayes V.M."/>
            <person name="Ratan A."/>
            <person name="Petersen D.C."/>
            <person name="Wittekindt N.E."/>
            <person name="Miller J."/>
            <person name="Walenz B."/>
            <person name="Knight J."/>
            <person name="Qi J."/>
            <person name="Zhao F."/>
            <person name="Wang Q."/>
            <person name="Bedoya-Reina O.C."/>
            <person name="Katiyar N."/>
            <person name="Tomsho L.P."/>
            <person name="Kasson L.M."/>
            <person name="Hardie R.A."/>
            <person name="Woodbridge P."/>
            <person name="Tindall E.A."/>
            <person name="Bertelsen M.F."/>
            <person name="Dixon D."/>
            <person name="Pyecroft S."/>
            <person name="Helgen K.M."/>
            <person name="Lesk A.M."/>
            <person name="Pringle T.H."/>
            <person name="Patterson N."/>
            <person name="Zhang Y."/>
            <person name="Kreiss A."/>
            <person name="Woods G.M."/>
            <person name="Jones M.E."/>
            <person name="Schuster S.C."/>
        </authorList>
    </citation>
    <scope>NUCLEOTIDE SEQUENCE [LARGE SCALE GENOMIC DNA]</scope>
</reference>
<dbReference type="InParanoid" id="A0A7N4PQ89"/>
<dbReference type="Pfam" id="PF00023">
    <property type="entry name" value="Ank"/>
    <property type="match status" value="1"/>
</dbReference>
<reference evidence="2" key="3">
    <citation type="submission" date="2025-09" db="UniProtKB">
        <authorList>
            <consortium name="Ensembl"/>
        </authorList>
    </citation>
    <scope>IDENTIFICATION</scope>
</reference>
<feature type="repeat" description="ANK" evidence="1">
    <location>
        <begin position="78"/>
        <end position="110"/>
    </location>
</feature>
<reference evidence="2" key="2">
    <citation type="submission" date="2025-08" db="UniProtKB">
        <authorList>
            <consortium name="Ensembl"/>
        </authorList>
    </citation>
    <scope>IDENTIFICATION</scope>
</reference>